<dbReference type="AlphaFoldDB" id="A0A4V1BZR1"/>
<dbReference type="EMBL" id="CP038639">
    <property type="protein sequence ID" value="QBY56202.1"/>
    <property type="molecule type" value="Genomic_DNA"/>
</dbReference>
<evidence type="ECO:0000313" key="2">
    <source>
        <dbReference type="Proteomes" id="UP000295294"/>
    </source>
</evidence>
<dbReference type="Proteomes" id="UP000295294">
    <property type="component" value="Plasmid unnamed4"/>
</dbReference>
<reference evidence="1 2" key="1">
    <citation type="submission" date="2019-03" db="EMBL/GenBank/DDBJ databases">
        <title>Efficiently degradation of phenoxyalkanoic acid herbicides by Cupriavidus oxalaticus strain X32.</title>
        <authorList>
            <person name="Sheng X."/>
        </authorList>
    </citation>
    <scope>NUCLEOTIDE SEQUENCE [LARGE SCALE GENOMIC DNA]</scope>
    <source>
        <strain evidence="1 2">X32</strain>
        <plasmid evidence="1 2">unnamed4</plasmid>
    </source>
</reference>
<keyword evidence="1" id="KW-0614">Plasmid</keyword>
<proteinExistence type="predicted"/>
<evidence type="ECO:0000313" key="1">
    <source>
        <dbReference type="EMBL" id="QBY56202.1"/>
    </source>
</evidence>
<dbReference type="KEGG" id="cox:E0W60_34675"/>
<protein>
    <submittedName>
        <fullName evidence="1">Uncharacterized protein</fullName>
    </submittedName>
</protein>
<name>A0A4V1BZR1_9BURK</name>
<organism evidence="1 2">
    <name type="scientific">Cupriavidus oxalaticus</name>
    <dbReference type="NCBI Taxonomy" id="96344"/>
    <lineage>
        <taxon>Bacteria</taxon>
        <taxon>Pseudomonadati</taxon>
        <taxon>Pseudomonadota</taxon>
        <taxon>Betaproteobacteria</taxon>
        <taxon>Burkholderiales</taxon>
        <taxon>Burkholderiaceae</taxon>
        <taxon>Cupriavidus</taxon>
    </lineage>
</organism>
<accession>A0A4V1BZR1</accession>
<geneLocation type="plasmid" evidence="1">
    <name>unnamed4</name>
</geneLocation>
<sequence length="64" mass="7527">MMTNNERASKFDIHFQPDEDWLALARPNRLSILISSSLIRIIISNRLLKYRQRMSAQRLAEALI</sequence>
<gene>
    <name evidence="1" type="ORF">E0W60_34675</name>
</gene>